<feature type="chain" id="PRO_5032888293" description="SUEL-type lectin domain-containing protein" evidence="2">
    <location>
        <begin position="22"/>
        <end position="405"/>
    </location>
</feature>
<gene>
    <name evidence="3" type="ORF">MGAL_10B079217</name>
</gene>
<name>A0A8B6CUA9_MYTGA</name>
<keyword evidence="1" id="KW-1133">Transmembrane helix</keyword>
<evidence type="ECO:0000313" key="4">
    <source>
        <dbReference type="Proteomes" id="UP000596742"/>
    </source>
</evidence>
<dbReference type="AlphaFoldDB" id="A0A8B6CUA9"/>
<dbReference type="Gene3D" id="2.60.120.740">
    <property type="match status" value="1"/>
</dbReference>
<keyword evidence="4" id="KW-1185">Reference proteome</keyword>
<keyword evidence="2" id="KW-0732">Signal</keyword>
<accession>A0A8B6CUA9</accession>
<reference evidence="3" key="1">
    <citation type="submission" date="2018-11" db="EMBL/GenBank/DDBJ databases">
        <authorList>
            <person name="Alioto T."/>
            <person name="Alioto T."/>
        </authorList>
    </citation>
    <scope>NUCLEOTIDE SEQUENCE</scope>
</reference>
<evidence type="ECO:0000256" key="2">
    <source>
        <dbReference type="SAM" id="SignalP"/>
    </source>
</evidence>
<evidence type="ECO:0000256" key="1">
    <source>
        <dbReference type="SAM" id="Phobius"/>
    </source>
</evidence>
<keyword evidence="1" id="KW-0472">Membrane</keyword>
<proteinExistence type="predicted"/>
<dbReference type="EMBL" id="UYJE01002243">
    <property type="protein sequence ID" value="VDI08982.1"/>
    <property type="molecule type" value="Genomic_DNA"/>
</dbReference>
<dbReference type="InterPro" id="IPR043159">
    <property type="entry name" value="Lectin_gal-bd_sf"/>
</dbReference>
<dbReference type="OrthoDB" id="6137920at2759"/>
<evidence type="ECO:0008006" key="5">
    <source>
        <dbReference type="Google" id="ProtNLM"/>
    </source>
</evidence>
<keyword evidence="1" id="KW-0812">Transmembrane</keyword>
<protein>
    <recommendedName>
        <fullName evidence="5">SUEL-type lectin domain-containing protein</fullName>
    </recommendedName>
</protein>
<organism evidence="3 4">
    <name type="scientific">Mytilus galloprovincialis</name>
    <name type="common">Mediterranean mussel</name>
    <dbReference type="NCBI Taxonomy" id="29158"/>
    <lineage>
        <taxon>Eukaryota</taxon>
        <taxon>Metazoa</taxon>
        <taxon>Spiralia</taxon>
        <taxon>Lophotrochozoa</taxon>
        <taxon>Mollusca</taxon>
        <taxon>Bivalvia</taxon>
        <taxon>Autobranchia</taxon>
        <taxon>Pteriomorphia</taxon>
        <taxon>Mytilida</taxon>
        <taxon>Mytiloidea</taxon>
        <taxon>Mytilidae</taxon>
        <taxon>Mytilinae</taxon>
        <taxon>Mytilus</taxon>
    </lineage>
</organism>
<feature type="signal peptide" evidence="2">
    <location>
        <begin position="1"/>
        <end position="21"/>
    </location>
</feature>
<evidence type="ECO:0000313" key="3">
    <source>
        <dbReference type="EMBL" id="VDI08982.1"/>
    </source>
</evidence>
<feature type="transmembrane region" description="Helical" evidence="1">
    <location>
        <begin position="266"/>
        <end position="286"/>
    </location>
</feature>
<comment type="caution">
    <text evidence="3">The sequence shown here is derived from an EMBL/GenBank/DDBJ whole genome shotgun (WGS) entry which is preliminary data.</text>
</comment>
<sequence length="405" mass="45874">MAKLWIHSVWEILFFIQAIESLTITLCENSELGYKNVTCPKDETLSLKALTYGESSCQDTNNSNICHSTINAYFQTHCLGQNSCILQVDKLFKKDCQRPPRRLKVNFKCFFFWLFDRYVYTCANSLVEVNCPPSNYKEAILIENVKSYSDESRCGSIDTLSAKRRLVALCNDKRRCVPDATRQSSLFHERYAMLSYLCKGPTAPLTTERIQPISSDEEIDITAISAENVTEKSLKSTEQPRTYAANPTLVNFTSVDAGSSILEVTIGIPVAILVVISIIVIILIILRRYKYINDDKDNKESFTTKGEESRNQQISSYECTSVARRVSDHTYNLLGGLPLNDMSIYINTQNKNNEHLTKNVENNKLQETGFYESTNVASIFSDHTYDPLESADYFNMTNVSVPSAK</sequence>
<dbReference type="Proteomes" id="UP000596742">
    <property type="component" value="Unassembled WGS sequence"/>
</dbReference>